<keyword evidence="1" id="KW-0812">Transmembrane</keyword>
<dbReference type="InterPro" id="IPR044885">
    <property type="entry name" value="PRESA_N_sf"/>
</dbReference>
<dbReference type="OrthoDB" id="385323at2759"/>
<feature type="domain" description="Plasmodium RESA N-terminal" evidence="2">
    <location>
        <begin position="109"/>
        <end position="233"/>
    </location>
</feature>
<dbReference type="InterPro" id="IPR019111">
    <property type="entry name" value="PRESA_N"/>
</dbReference>
<organism evidence="3 4">
    <name type="scientific">Plasmodium cynomolgi (strain B)</name>
    <dbReference type="NCBI Taxonomy" id="1120755"/>
    <lineage>
        <taxon>Eukaryota</taxon>
        <taxon>Sar</taxon>
        <taxon>Alveolata</taxon>
        <taxon>Apicomplexa</taxon>
        <taxon>Aconoidasida</taxon>
        <taxon>Haemosporida</taxon>
        <taxon>Plasmodiidae</taxon>
        <taxon>Plasmodium</taxon>
        <taxon>Plasmodium (Plasmodium)</taxon>
    </lineage>
</organism>
<dbReference type="OMA" id="KCELKWT"/>
<name>K6UT76_PLACD</name>
<dbReference type="VEuPathDB" id="PlasmoDB:PCYB_052980"/>
<dbReference type="KEGG" id="pcy:PCYB_052980"/>
<accession>K6UT76</accession>
<evidence type="ECO:0000259" key="2">
    <source>
        <dbReference type="Pfam" id="PF09687"/>
    </source>
</evidence>
<dbReference type="RefSeq" id="XP_004221227.1">
    <property type="nucleotide sequence ID" value="XM_004221179.1"/>
</dbReference>
<keyword evidence="1" id="KW-1133">Transmembrane helix</keyword>
<evidence type="ECO:0000256" key="1">
    <source>
        <dbReference type="SAM" id="Phobius"/>
    </source>
</evidence>
<evidence type="ECO:0000313" key="3">
    <source>
        <dbReference type="EMBL" id="GAB65280.1"/>
    </source>
</evidence>
<keyword evidence="4" id="KW-1185">Reference proteome</keyword>
<dbReference type="EMBL" id="DF157097">
    <property type="protein sequence ID" value="GAB65280.1"/>
    <property type="molecule type" value="Genomic_DNA"/>
</dbReference>
<dbReference type="AlphaFoldDB" id="K6UT76"/>
<proteinExistence type="predicted"/>
<evidence type="ECO:0000313" key="4">
    <source>
        <dbReference type="Proteomes" id="UP000006319"/>
    </source>
</evidence>
<keyword evidence="1" id="KW-0472">Membrane</keyword>
<dbReference type="Pfam" id="PF09687">
    <property type="entry name" value="PRESAN"/>
    <property type="match status" value="1"/>
</dbReference>
<dbReference type="Proteomes" id="UP000006319">
    <property type="component" value="Chromosome 5"/>
</dbReference>
<dbReference type="Gene3D" id="6.10.280.180">
    <property type="entry name" value="Plasmodium RESA, N-terminal helical domain"/>
    <property type="match status" value="1"/>
</dbReference>
<feature type="transmembrane region" description="Helical" evidence="1">
    <location>
        <begin position="17"/>
        <end position="35"/>
    </location>
</feature>
<sequence>MANRFKLKKLFYVPSRHFFLTYLLILLNVVFLNIISSSKESLSSSELVGLGTICVRNLSETSESLVESNAKIELEKNQSVNENADSTDKDCSIESLPFGCKQSDLKKKLKKWQLRNLLFSGGFILIKKKRTYIIYYYYNQYLKKKYYLMMNKIVRNFTEEALKNGMSEEERMVHLMECYTGLTKDMEKMEKNFEKKFYTFIQKKNIWYSELESFVFRFKKLWMKEMKKCELKWTATLTNKITKS</sequence>
<dbReference type="GeneID" id="14691669"/>
<protein>
    <submittedName>
        <fullName evidence="3">RAD protein</fullName>
    </submittedName>
</protein>
<gene>
    <name evidence="3" type="ORF">PCYB_052980</name>
</gene>
<reference evidence="3 4" key="1">
    <citation type="journal article" date="2012" name="Nat. Genet.">
        <title>Plasmodium cynomolgi genome sequences provide insight into Plasmodium vivax and the monkey malaria clade.</title>
        <authorList>
            <person name="Tachibana S."/>
            <person name="Sullivan S.A."/>
            <person name="Kawai S."/>
            <person name="Nakamura S."/>
            <person name="Kim H.R."/>
            <person name="Goto N."/>
            <person name="Arisue N."/>
            <person name="Palacpac N.M.Q."/>
            <person name="Honma H."/>
            <person name="Yagi M."/>
            <person name="Tougan T."/>
            <person name="Katakai Y."/>
            <person name="Kaneko O."/>
            <person name="Mita T."/>
            <person name="Kita K."/>
            <person name="Yasutomi Y."/>
            <person name="Sutton P.L."/>
            <person name="Shakhbatyan R."/>
            <person name="Horii T."/>
            <person name="Yasunaga T."/>
            <person name="Barnwell J.W."/>
            <person name="Escalante A.A."/>
            <person name="Carlton J.M."/>
            <person name="Tanabe K."/>
        </authorList>
    </citation>
    <scope>NUCLEOTIDE SEQUENCE [LARGE SCALE GENOMIC DNA]</scope>
    <source>
        <strain evidence="3 4">B</strain>
    </source>
</reference>